<evidence type="ECO:0000313" key="3">
    <source>
        <dbReference type="Proteomes" id="UP000494256"/>
    </source>
</evidence>
<feature type="region of interest" description="Disordered" evidence="1">
    <location>
        <begin position="1"/>
        <end position="58"/>
    </location>
</feature>
<evidence type="ECO:0000256" key="1">
    <source>
        <dbReference type="SAM" id="MobiDB-lite"/>
    </source>
</evidence>
<organism evidence="2 3">
    <name type="scientific">Arctia plantaginis</name>
    <name type="common">Wood tiger moth</name>
    <name type="synonym">Phalaena plantaginis</name>
    <dbReference type="NCBI Taxonomy" id="874455"/>
    <lineage>
        <taxon>Eukaryota</taxon>
        <taxon>Metazoa</taxon>
        <taxon>Ecdysozoa</taxon>
        <taxon>Arthropoda</taxon>
        <taxon>Hexapoda</taxon>
        <taxon>Insecta</taxon>
        <taxon>Pterygota</taxon>
        <taxon>Neoptera</taxon>
        <taxon>Endopterygota</taxon>
        <taxon>Lepidoptera</taxon>
        <taxon>Glossata</taxon>
        <taxon>Ditrysia</taxon>
        <taxon>Noctuoidea</taxon>
        <taxon>Erebidae</taxon>
        <taxon>Arctiinae</taxon>
        <taxon>Arctia</taxon>
    </lineage>
</organism>
<dbReference type="OrthoDB" id="6693298at2759"/>
<dbReference type="AlphaFoldDB" id="A0A8S0ZGP7"/>
<reference evidence="2 3" key="1">
    <citation type="submission" date="2020-04" db="EMBL/GenBank/DDBJ databases">
        <authorList>
            <person name="Wallbank WR R."/>
            <person name="Pardo Diaz C."/>
            <person name="Kozak K."/>
            <person name="Martin S."/>
            <person name="Jiggins C."/>
            <person name="Moest M."/>
            <person name="Warren A I."/>
            <person name="Byers J.R.P. K."/>
            <person name="Montejo-Kovacevich G."/>
            <person name="Yen C E."/>
        </authorList>
    </citation>
    <scope>NUCLEOTIDE SEQUENCE [LARGE SCALE GENOMIC DNA]</scope>
</reference>
<dbReference type="Proteomes" id="UP000494256">
    <property type="component" value="Unassembled WGS sequence"/>
</dbReference>
<gene>
    <name evidence="2" type="ORF">APLA_LOCUS5633</name>
</gene>
<sequence length="128" mass="14535">MADYQPEPSGSGRRLLPHPVSLDGTAGVEDATICPWRTDETPNRKRSSAGTVFEGSPKRRRTIQLRDKNIINLLYDSGSDEGDDFEDGNDEDEDLDVINFMGLRQYTRQMRNRIVVTDPEDGWMDSEK</sequence>
<name>A0A8S0ZGP7_ARCPL</name>
<dbReference type="EMBL" id="CADEBD010000289">
    <property type="protein sequence ID" value="CAB3232303.1"/>
    <property type="molecule type" value="Genomic_DNA"/>
</dbReference>
<comment type="caution">
    <text evidence="2">The sequence shown here is derived from an EMBL/GenBank/DDBJ whole genome shotgun (WGS) entry which is preliminary data.</text>
</comment>
<evidence type="ECO:0000313" key="2">
    <source>
        <dbReference type="EMBL" id="CAB3232303.1"/>
    </source>
</evidence>
<proteinExistence type="predicted"/>
<protein>
    <submittedName>
        <fullName evidence="2">Uncharacterized protein</fullName>
    </submittedName>
</protein>
<accession>A0A8S0ZGP7</accession>